<sequence length="200" mass="23342">MRELSNASLPIVTKFCHSSIFIGQKIHYIKINLCWHFADNSLDVNSNRLYKLQPLIDQLLLNFKEHTIPGESLVIDESMVPWRDRLKFRQYIKNKSSRYGIKLYLICRTSGYTLSLKVYSGKGDATLGKSHADSIVDHLLSEYYEKSHTLYCDNYYTSFKLAEKLLTVNTRLCGTVRKNSKYLCSEVMKRRLRRDEIIGE</sequence>
<dbReference type="PANTHER" id="PTHR46599:SF3">
    <property type="entry name" value="PIGGYBAC TRANSPOSABLE ELEMENT-DERIVED PROTEIN 4"/>
    <property type="match status" value="1"/>
</dbReference>
<accession>A0AAW1LAM2</accession>
<dbReference type="PANTHER" id="PTHR46599">
    <property type="entry name" value="PIGGYBAC TRANSPOSABLE ELEMENT-DERIVED PROTEIN 4"/>
    <property type="match status" value="1"/>
</dbReference>
<dbReference type="Pfam" id="PF13843">
    <property type="entry name" value="DDE_Tnp_1_7"/>
    <property type="match status" value="1"/>
</dbReference>
<protein>
    <submittedName>
        <fullName evidence="2">Transposase IS4</fullName>
    </submittedName>
</protein>
<reference evidence="2 3" key="1">
    <citation type="journal article" date="2024" name="BMC Genomics">
        <title>De novo assembly and annotation of Popillia japonica's genome with initial clues to its potential as an invasive pest.</title>
        <authorList>
            <person name="Cucini C."/>
            <person name="Boschi S."/>
            <person name="Funari R."/>
            <person name="Cardaioli E."/>
            <person name="Iannotti N."/>
            <person name="Marturano G."/>
            <person name="Paoli F."/>
            <person name="Bruttini M."/>
            <person name="Carapelli A."/>
            <person name="Frati F."/>
            <person name="Nardi F."/>
        </authorList>
    </citation>
    <scope>NUCLEOTIDE SEQUENCE [LARGE SCALE GENOMIC DNA]</scope>
    <source>
        <strain evidence="2">DMR45628</strain>
    </source>
</reference>
<comment type="caution">
    <text evidence="2">The sequence shown here is derived from an EMBL/GenBank/DDBJ whole genome shotgun (WGS) entry which is preliminary data.</text>
</comment>
<evidence type="ECO:0000259" key="1">
    <source>
        <dbReference type="Pfam" id="PF13843"/>
    </source>
</evidence>
<dbReference type="AlphaFoldDB" id="A0AAW1LAM2"/>
<dbReference type="InterPro" id="IPR029526">
    <property type="entry name" value="PGBD"/>
</dbReference>
<proteinExistence type="predicted"/>
<gene>
    <name evidence="2" type="ORF">QE152_g14078</name>
</gene>
<evidence type="ECO:0000313" key="3">
    <source>
        <dbReference type="Proteomes" id="UP001458880"/>
    </source>
</evidence>
<dbReference type="Proteomes" id="UP001458880">
    <property type="component" value="Unassembled WGS sequence"/>
</dbReference>
<evidence type="ECO:0000313" key="2">
    <source>
        <dbReference type="EMBL" id="KAK9730954.1"/>
    </source>
</evidence>
<feature type="domain" description="PiggyBac transposable element-derived protein" evidence="1">
    <location>
        <begin position="30"/>
        <end position="196"/>
    </location>
</feature>
<dbReference type="EMBL" id="JASPKY010000140">
    <property type="protein sequence ID" value="KAK9730954.1"/>
    <property type="molecule type" value="Genomic_DNA"/>
</dbReference>
<name>A0AAW1LAM2_POPJA</name>
<keyword evidence="3" id="KW-1185">Reference proteome</keyword>
<organism evidence="2 3">
    <name type="scientific">Popillia japonica</name>
    <name type="common">Japanese beetle</name>
    <dbReference type="NCBI Taxonomy" id="7064"/>
    <lineage>
        <taxon>Eukaryota</taxon>
        <taxon>Metazoa</taxon>
        <taxon>Ecdysozoa</taxon>
        <taxon>Arthropoda</taxon>
        <taxon>Hexapoda</taxon>
        <taxon>Insecta</taxon>
        <taxon>Pterygota</taxon>
        <taxon>Neoptera</taxon>
        <taxon>Endopterygota</taxon>
        <taxon>Coleoptera</taxon>
        <taxon>Polyphaga</taxon>
        <taxon>Scarabaeiformia</taxon>
        <taxon>Scarabaeidae</taxon>
        <taxon>Rutelinae</taxon>
        <taxon>Popillia</taxon>
    </lineage>
</organism>